<feature type="coiled-coil region" evidence="1">
    <location>
        <begin position="984"/>
        <end position="1015"/>
    </location>
</feature>
<sequence length="1043" mass="117566">MPTLDIRYTNMMLNSIVNISEIWLAQALNEPPIESLEDAALVFSGPQFFTSLIAGVVLAFAFQLLLTNLGVALGISFAGGSSSKQDHHGLGHTIQKVSVVLGLGTLVSVTLALFFACLLAIKLSLFVSPLSGAIVGLVIWGTYFSLMVWISSTTVGSFIGSVVNTATAGFQAIMGTATAAFGAKAASKKAVDTAEATVAAVRREIGEAIDPVTLRENVEDYLSTLRPQPLNLDKLASDIENLIDEEDLQNIGSRDNLPNIDRQTFVDLVSNRSDLSQRDINRIADKLETVWEKITQKLPSQGDSLAEVTDFIKSATKEQLLGGELTQKLERLVEEMRKRRKSENPSMLSRSVGMGLNSLMGMVMGRTDLSSLDIDQIVYQINEIKEKLTEQSDKLAHRLTPTSNGNGNGNGHHLHDEIETYLLNAYPWNLQPGTLSYEFQDLLYEVQPNPEQMAKELETIDRSEFVTLLQEKGILTQEKIETTANVLEKNRLQVLDTAYAAIEQQKRLRLLADVKHYLYNAPKEDLLNPEKLQIQFKPILTDSKADESELKRRLAQFDIPTFERLLVERHDIEVGETVFITPKLEEIHQQVIKESEDQQAAIQGKVEQQWLKLQTYLQETGKEQLHPQAIKQELQLLLDDPQAGAKFLRARASRFDRDTLVKLLSQREDLSERQINEILDQVESVWTTLLALPNQLAGKIEEQYEQITSAIADYLRNTDKTELNPEGIKRDLTKLLTQPQVGLAAIRQRLSMMDRDTLVQLLSQREDLSEAEVNRIIDQVMATLRQIIKAPQRIAKEAKAKVQQFETALEDYLRSTDRQELNPEGIKRDVRLLLNDPKAGTESLQERLASFDRKTLVALLSQRDDISEDEVNRIIDTILEVRNQFLHQIDRVKQRIQAAIDRILDKIRRYLNSLERPELNYQGIRHDLQELFHDPQAGFEALRDRFSQVNRDTVIAILESRDDISHAQAERIVGQVEHSRDRILQRAERIQQAAKMRLEQVKEEAQHQARETKKAAATAAWWLFFTALVSGVASAWGGAIAAG</sequence>
<dbReference type="HOGENOM" id="CLU_293146_0_0_3"/>
<protein>
    <submittedName>
        <fullName evidence="3">Uncharacterized protein</fullName>
    </submittedName>
</protein>
<evidence type="ECO:0000256" key="2">
    <source>
        <dbReference type="SAM" id="Phobius"/>
    </source>
</evidence>
<name>B1WZJ3_CROS5</name>
<organism evidence="3 4">
    <name type="scientific">Crocosphaera subtropica (strain ATCC 51142 / BH68)</name>
    <name type="common">Cyanothece sp. (strain ATCC 51142)</name>
    <dbReference type="NCBI Taxonomy" id="43989"/>
    <lineage>
        <taxon>Bacteria</taxon>
        <taxon>Bacillati</taxon>
        <taxon>Cyanobacteriota</taxon>
        <taxon>Cyanophyceae</taxon>
        <taxon>Oscillatoriophycideae</taxon>
        <taxon>Chroococcales</taxon>
        <taxon>Aphanothecaceae</taxon>
        <taxon>Crocosphaera</taxon>
        <taxon>Crocosphaera subtropica</taxon>
    </lineage>
</organism>
<evidence type="ECO:0000313" key="4">
    <source>
        <dbReference type="Proteomes" id="UP000001203"/>
    </source>
</evidence>
<feature type="transmembrane region" description="Helical" evidence="2">
    <location>
        <begin position="52"/>
        <end position="78"/>
    </location>
</feature>
<dbReference type="KEGG" id="cyt:cce_1795"/>
<accession>B1WZJ3</accession>
<gene>
    <name evidence="3" type="ordered locus">cce_1795</name>
</gene>
<dbReference type="EMBL" id="CP000806">
    <property type="protein sequence ID" value="ACB51145.1"/>
    <property type="molecule type" value="Genomic_DNA"/>
</dbReference>
<reference evidence="3 4" key="1">
    <citation type="journal article" date="2008" name="Proc. Natl. Acad. Sci. U.S.A.">
        <title>The genome of Cyanothece 51142, a unicellular diazotrophic cyanobacterium important in the marine nitrogen cycle.</title>
        <authorList>
            <person name="Welsh E.A."/>
            <person name="Liberton M."/>
            <person name="Stoeckel J."/>
            <person name="Loh T."/>
            <person name="Elvitigala T."/>
            <person name="Wang C."/>
            <person name="Wollam A."/>
            <person name="Fulton R.S."/>
            <person name="Clifton S.W."/>
            <person name="Jacobs J.M."/>
            <person name="Aurora R."/>
            <person name="Ghosh B.K."/>
            <person name="Sherman L.A."/>
            <person name="Smith R.D."/>
            <person name="Wilson R.K."/>
            <person name="Pakrasi H.B."/>
        </authorList>
    </citation>
    <scope>NUCLEOTIDE SEQUENCE [LARGE SCALE GENOMIC DNA]</scope>
    <source>
        <strain evidence="4">ATCC 51142 / BH68</strain>
    </source>
</reference>
<feature type="transmembrane region" description="Helical" evidence="2">
    <location>
        <begin position="127"/>
        <end position="150"/>
    </location>
</feature>
<keyword evidence="2" id="KW-0472">Membrane</keyword>
<keyword evidence="4" id="KW-1185">Reference proteome</keyword>
<dbReference type="Proteomes" id="UP000001203">
    <property type="component" value="Chromosome circular"/>
</dbReference>
<keyword evidence="2" id="KW-0812">Transmembrane</keyword>
<evidence type="ECO:0000313" key="3">
    <source>
        <dbReference type="EMBL" id="ACB51145.1"/>
    </source>
</evidence>
<dbReference type="OrthoDB" id="415154at2"/>
<keyword evidence="2" id="KW-1133">Transmembrane helix</keyword>
<feature type="transmembrane region" description="Helical" evidence="2">
    <location>
        <begin position="1019"/>
        <end position="1042"/>
    </location>
</feature>
<dbReference type="eggNOG" id="COG1196">
    <property type="taxonomic scope" value="Bacteria"/>
</dbReference>
<dbReference type="STRING" id="43989.cce_1795"/>
<keyword evidence="1" id="KW-0175">Coiled coil</keyword>
<proteinExistence type="predicted"/>
<feature type="transmembrane region" description="Helical" evidence="2">
    <location>
        <begin position="99"/>
        <end position="121"/>
    </location>
</feature>
<evidence type="ECO:0000256" key="1">
    <source>
        <dbReference type="SAM" id="Coils"/>
    </source>
</evidence>
<dbReference type="AlphaFoldDB" id="B1WZJ3"/>